<feature type="compositionally biased region" description="Polar residues" evidence="1">
    <location>
        <begin position="33"/>
        <end position="43"/>
    </location>
</feature>
<dbReference type="OrthoDB" id="2396748at2759"/>
<reference evidence="2" key="1">
    <citation type="submission" date="2021-06" db="EMBL/GenBank/DDBJ databases">
        <authorList>
            <person name="Kallberg Y."/>
            <person name="Tangrot J."/>
            <person name="Rosling A."/>
        </authorList>
    </citation>
    <scope>NUCLEOTIDE SEQUENCE</scope>
    <source>
        <strain evidence="2">MT106</strain>
    </source>
</reference>
<dbReference type="AlphaFoldDB" id="A0A9N9A3P1"/>
<evidence type="ECO:0000256" key="1">
    <source>
        <dbReference type="SAM" id="MobiDB-lite"/>
    </source>
</evidence>
<feature type="region of interest" description="Disordered" evidence="1">
    <location>
        <begin position="1"/>
        <end position="72"/>
    </location>
</feature>
<sequence>MPSTSKITKPGVSNVPEKYQERAKARRRGAGRTHQTAIRNFTIQIPKKKDTQQPSPPSIPSISPTTHSPLPLSNILSEVNEQAEETLLASNTPPPEPIISNTTENIKNTNITIITTNTETRRVISRGSSRRVKIKCYKFKPSSIRDKHGKIIKRAARVGVNTIDVIGETIYSTIIGYNDQTIFKKELQLFKEQVEVFLIEQTDLSDEHGLLQSSLRNAKSRSNQLRKELFNTQKERENNLEQVHDYLSELQALRESVYADEDTMEEDNEIKDSYESLLANITTRCGDLSISSFTPIANRSIGLEDDQKGHGTLGILQRFNNLLEAMDATIRETTTNTENGVG</sequence>
<keyword evidence="3" id="KW-1185">Reference proteome</keyword>
<feature type="compositionally biased region" description="Low complexity" evidence="1">
    <location>
        <begin position="60"/>
        <end position="72"/>
    </location>
</feature>
<organism evidence="2 3">
    <name type="scientific">Ambispora gerdemannii</name>
    <dbReference type="NCBI Taxonomy" id="144530"/>
    <lineage>
        <taxon>Eukaryota</taxon>
        <taxon>Fungi</taxon>
        <taxon>Fungi incertae sedis</taxon>
        <taxon>Mucoromycota</taxon>
        <taxon>Glomeromycotina</taxon>
        <taxon>Glomeromycetes</taxon>
        <taxon>Archaeosporales</taxon>
        <taxon>Ambisporaceae</taxon>
        <taxon>Ambispora</taxon>
    </lineage>
</organism>
<name>A0A9N9A3P1_9GLOM</name>
<dbReference type="Proteomes" id="UP000789831">
    <property type="component" value="Unassembled WGS sequence"/>
</dbReference>
<protein>
    <submittedName>
        <fullName evidence="2">7644_t:CDS:1</fullName>
    </submittedName>
</protein>
<evidence type="ECO:0000313" key="3">
    <source>
        <dbReference type="Proteomes" id="UP000789831"/>
    </source>
</evidence>
<evidence type="ECO:0000313" key="2">
    <source>
        <dbReference type="EMBL" id="CAG8515710.1"/>
    </source>
</evidence>
<comment type="caution">
    <text evidence="2">The sequence shown here is derived from an EMBL/GenBank/DDBJ whole genome shotgun (WGS) entry which is preliminary data.</text>
</comment>
<dbReference type="EMBL" id="CAJVPL010000624">
    <property type="protein sequence ID" value="CAG8515710.1"/>
    <property type="molecule type" value="Genomic_DNA"/>
</dbReference>
<proteinExistence type="predicted"/>
<accession>A0A9N9A3P1</accession>
<gene>
    <name evidence="2" type="ORF">AGERDE_LOCUS4971</name>
</gene>